<evidence type="ECO:0000313" key="2">
    <source>
        <dbReference type="EMBL" id="CCM64703.1"/>
    </source>
</evidence>
<sequence>MAPTIASPQVSGVPSGRRLAYGNTGAISSTRITMVEMNATTDAPCSAGWGFNEVGQGWREAMLAIGDALRESSHKSTVGADVWPVGLPPWASAAPDGARSRPAAPPPRHGVWRSQPSAVLVGLWNRS</sequence>
<accession>R4Z1V1</accession>
<evidence type="ECO:0000313" key="3">
    <source>
        <dbReference type="Proteomes" id="UP000018291"/>
    </source>
</evidence>
<proteinExistence type="predicted"/>
<dbReference type="HOGENOM" id="CLU_1966549_0_0_11"/>
<keyword evidence="3" id="KW-1185">Reference proteome</keyword>
<gene>
    <name evidence="2" type="ORF">BN381_450014</name>
</gene>
<protein>
    <submittedName>
        <fullName evidence="2">Uncharacterized protein</fullName>
    </submittedName>
</protein>
<reference evidence="2 3" key="1">
    <citation type="journal article" date="2013" name="ISME J.">
        <title>Metabolic model for the filamentous 'Candidatus Microthrix parvicella' based on genomic and metagenomic analyses.</title>
        <authorList>
            <person name="Jon McIlroy S."/>
            <person name="Kristiansen R."/>
            <person name="Albertsen M."/>
            <person name="Michael Karst S."/>
            <person name="Rossetti S."/>
            <person name="Lund Nielsen J."/>
            <person name="Tandoi V."/>
            <person name="James Seviour R."/>
            <person name="Nielsen P.H."/>
        </authorList>
    </citation>
    <scope>NUCLEOTIDE SEQUENCE [LARGE SCALE GENOMIC DNA]</scope>
    <source>
        <strain evidence="2 3">RN1</strain>
    </source>
</reference>
<dbReference type="AlphaFoldDB" id="R4Z1V1"/>
<comment type="caution">
    <text evidence="2">The sequence shown here is derived from an EMBL/GenBank/DDBJ whole genome shotgun (WGS) entry which is preliminary data.</text>
</comment>
<organism evidence="2 3">
    <name type="scientific">Candidatus Neomicrothrix parvicella RN1</name>
    <dbReference type="NCBI Taxonomy" id="1229780"/>
    <lineage>
        <taxon>Bacteria</taxon>
        <taxon>Bacillati</taxon>
        <taxon>Actinomycetota</taxon>
        <taxon>Acidimicrobiia</taxon>
        <taxon>Acidimicrobiales</taxon>
        <taxon>Microthrixaceae</taxon>
        <taxon>Candidatus Neomicrothrix</taxon>
    </lineage>
</organism>
<feature type="region of interest" description="Disordered" evidence="1">
    <location>
        <begin position="89"/>
        <end position="113"/>
    </location>
</feature>
<dbReference type="Proteomes" id="UP000018291">
    <property type="component" value="Unassembled WGS sequence"/>
</dbReference>
<dbReference type="STRING" id="1229780.BN381_450014"/>
<feature type="compositionally biased region" description="Low complexity" evidence="1">
    <location>
        <begin position="91"/>
        <end position="102"/>
    </location>
</feature>
<evidence type="ECO:0000256" key="1">
    <source>
        <dbReference type="SAM" id="MobiDB-lite"/>
    </source>
</evidence>
<dbReference type="EMBL" id="CANL01000040">
    <property type="protein sequence ID" value="CCM64703.1"/>
    <property type="molecule type" value="Genomic_DNA"/>
</dbReference>
<name>R4Z1V1_9ACTN</name>